<name>A0A9N7U2C5_PLEPL</name>
<dbReference type="AlphaFoldDB" id="A0A9N7U2C5"/>
<comment type="caution">
    <text evidence="2">The sequence shown here is derived from an EMBL/GenBank/DDBJ whole genome shotgun (WGS) entry which is preliminary data.</text>
</comment>
<proteinExistence type="predicted"/>
<evidence type="ECO:0000313" key="2">
    <source>
        <dbReference type="EMBL" id="CAB1423323.1"/>
    </source>
</evidence>
<feature type="region of interest" description="Disordered" evidence="1">
    <location>
        <begin position="1"/>
        <end position="79"/>
    </location>
</feature>
<reference evidence="2" key="1">
    <citation type="submission" date="2020-03" db="EMBL/GenBank/DDBJ databases">
        <authorList>
            <person name="Weist P."/>
        </authorList>
    </citation>
    <scope>NUCLEOTIDE SEQUENCE</scope>
</reference>
<accession>A0A9N7U2C5</accession>
<protein>
    <submittedName>
        <fullName evidence="2">Uncharacterized protein</fullName>
    </submittedName>
</protein>
<sequence length="110" mass="12244">MSSGKGSDCQIRGARCHKPVAPTRGPLTPWISLVGRRRRASRIKSSAEPPGQRRSEGAEPRRTAHSSPGERSHLLETEQQEQQSFLCLYALDWPHTAPHPTVWWDHVGSG</sequence>
<feature type="compositionally biased region" description="Basic and acidic residues" evidence="1">
    <location>
        <begin position="51"/>
        <end position="76"/>
    </location>
</feature>
<evidence type="ECO:0000313" key="3">
    <source>
        <dbReference type="Proteomes" id="UP001153269"/>
    </source>
</evidence>
<organism evidence="2 3">
    <name type="scientific">Pleuronectes platessa</name>
    <name type="common">European plaice</name>
    <dbReference type="NCBI Taxonomy" id="8262"/>
    <lineage>
        <taxon>Eukaryota</taxon>
        <taxon>Metazoa</taxon>
        <taxon>Chordata</taxon>
        <taxon>Craniata</taxon>
        <taxon>Vertebrata</taxon>
        <taxon>Euteleostomi</taxon>
        <taxon>Actinopterygii</taxon>
        <taxon>Neopterygii</taxon>
        <taxon>Teleostei</taxon>
        <taxon>Neoteleostei</taxon>
        <taxon>Acanthomorphata</taxon>
        <taxon>Carangaria</taxon>
        <taxon>Pleuronectiformes</taxon>
        <taxon>Pleuronectoidei</taxon>
        <taxon>Pleuronectidae</taxon>
        <taxon>Pleuronectes</taxon>
    </lineage>
</organism>
<dbReference type="EMBL" id="CADEAL010000648">
    <property type="protein sequence ID" value="CAB1423323.1"/>
    <property type="molecule type" value="Genomic_DNA"/>
</dbReference>
<keyword evidence="3" id="KW-1185">Reference proteome</keyword>
<gene>
    <name evidence="2" type="ORF">PLEPLA_LOCUS11242</name>
</gene>
<evidence type="ECO:0000256" key="1">
    <source>
        <dbReference type="SAM" id="MobiDB-lite"/>
    </source>
</evidence>
<dbReference type="Proteomes" id="UP001153269">
    <property type="component" value="Unassembled WGS sequence"/>
</dbReference>